<name>A0A1V6SQG9_9EURO</name>
<evidence type="ECO:0000313" key="1">
    <source>
        <dbReference type="EMBL" id="OQE16297.1"/>
    </source>
</evidence>
<sequence>MEKQQQTPEEEEACETALFESVYGKDWKPIIAKMRGLTTDTSDAGVPQPEENAHTI</sequence>
<dbReference type="AlphaFoldDB" id="A0A1V6SQG9"/>
<protein>
    <submittedName>
        <fullName evidence="1">Uncharacterized protein</fullName>
    </submittedName>
</protein>
<dbReference type="EMBL" id="MLQL01000028">
    <property type="protein sequence ID" value="OQE16297.1"/>
    <property type="molecule type" value="Genomic_DNA"/>
</dbReference>
<proteinExistence type="predicted"/>
<dbReference type="STRING" id="254877.A0A1V6SQG9"/>
<accession>A0A1V6SQG9</accession>
<keyword evidence="2" id="KW-1185">Reference proteome</keyword>
<comment type="caution">
    <text evidence="1">The sequence shown here is derived from an EMBL/GenBank/DDBJ whole genome shotgun (WGS) entry which is preliminary data.</text>
</comment>
<reference evidence="2" key="1">
    <citation type="journal article" date="2017" name="Nat. Microbiol.">
        <title>Global analysis of biosynthetic gene clusters reveals vast potential of secondary metabolite production in Penicillium species.</title>
        <authorList>
            <person name="Nielsen J.C."/>
            <person name="Grijseels S."/>
            <person name="Prigent S."/>
            <person name="Ji B."/>
            <person name="Dainat J."/>
            <person name="Nielsen K.F."/>
            <person name="Frisvad J.C."/>
            <person name="Workman M."/>
            <person name="Nielsen J."/>
        </authorList>
    </citation>
    <scope>NUCLEOTIDE SEQUENCE [LARGE SCALE GENOMIC DNA]</scope>
    <source>
        <strain evidence="2">IBT 14082</strain>
    </source>
</reference>
<organism evidence="1 2">
    <name type="scientific">Penicillium flavigenum</name>
    <dbReference type="NCBI Taxonomy" id="254877"/>
    <lineage>
        <taxon>Eukaryota</taxon>
        <taxon>Fungi</taxon>
        <taxon>Dikarya</taxon>
        <taxon>Ascomycota</taxon>
        <taxon>Pezizomycotina</taxon>
        <taxon>Eurotiomycetes</taxon>
        <taxon>Eurotiomycetidae</taxon>
        <taxon>Eurotiales</taxon>
        <taxon>Aspergillaceae</taxon>
        <taxon>Penicillium</taxon>
    </lineage>
</organism>
<gene>
    <name evidence="1" type="ORF">PENFLA_c028G07694</name>
</gene>
<dbReference type="Proteomes" id="UP000191342">
    <property type="component" value="Unassembled WGS sequence"/>
</dbReference>
<evidence type="ECO:0000313" key="2">
    <source>
        <dbReference type="Proteomes" id="UP000191342"/>
    </source>
</evidence>